<keyword evidence="6 15" id="KW-0347">Helicase</keyword>
<dbReference type="Gene3D" id="1.10.10.160">
    <property type="match status" value="1"/>
</dbReference>
<evidence type="ECO:0000256" key="9">
    <source>
        <dbReference type="ARBA" id="ARBA00023125"/>
    </source>
</evidence>
<feature type="compositionally biased region" description="Basic residues" evidence="16">
    <location>
        <begin position="219"/>
        <end position="230"/>
    </location>
</feature>
<evidence type="ECO:0000256" key="1">
    <source>
        <dbReference type="ARBA" id="ARBA00009922"/>
    </source>
</evidence>
<feature type="compositionally biased region" description="Low complexity" evidence="16">
    <location>
        <begin position="931"/>
        <end position="942"/>
    </location>
</feature>
<dbReference type="Pfam" id="PF13361">
    <property type="entry name" value="UvrD_C"/>
    <property type="match status" value="2"/>
</dbReference>
<dbReference type="Proteomes" id="UP001162834">
    <property type="component" value="Chromosome"/>
</dbReference>
<dbReference type="RefSeq" id="WP_259311882.1">
    <property type="nucleotide sequence ID" value="NZ_CP087164.1"/>
</dbReference>
<evidence type="ECO:0000256" key="10">
    <source>
        <dbReference type="ARBA" id="ARBA00023204"/>
    </source>
</evidence>
<dbReference type="InterPro" id="IPR000212">
    <property type="entry name" value="DNA_helicase_UvrD/REP"/>
</dbReference>
<comment type="catalytic activity">
    <reaction evidence="14">
        <text>ATP + H2O = ADP + phosphate + H(+)</text>
        <dbReference type="Rhea" id="RHEA:13065"/>
        <dbReference type="ChEBI" id="CHEBI:15377"/>
        <dbReference type="ChEBI" id="CHEBI:15378"/>
        <dbReference type="ChEBI" id="CHEBI:30616"/>
        <dbReference type="ChEBI" id="CHEBI:43474"/>
        <dbReference type="ChEBI" id="CHEBI:456216"/>
        <dbReference type="EC" id="5.6.2.4"/>
    </reaction>
</comment>
<keyword evidence="11" id="KW-0413">Isomerase</keyword>
<feature type="region of interest" description="Disordered" evidence="16">
    <location>
        <begin position="1"/>
        <end position="60"/>
    </location>
</feature>
<evidence type="ECO:0000313" key="20">
    <source>
        <dbReference type="Proteomes" id="UP001162834"/>
    </source>
</evidence>
<evidence type="ECO:0000256" key="4">
    <source>
        <dbReference type="ARBA" id="ARBA00022763"/>
    </source>
</evidence>
<dbReference type="InterPro" id="IPR038726">
    <property type="entry name" value="PDDEXK_AddAB-type"/>
</dbReference>
<feature type="compositionally biased region" description="Pro residues" evidence="16">
    <location>
        <begin position="30"/>
        <end position="42"/>
    </location>
</feature>
<keyword evidence="8 15" id="KW-0067">ATP-binding</keyword>
<dbReference type="Gene3D" id="3.90.320.10">
    <property type="match status" value="1"/>
</dbReference>
<proteinExistence type="inferred from homology"/>
<dbReference type="SUPFAM" id="SSF52980">
    <property type="entry name" value="Restriction endonuclease-like"/>
    <property type="match status" value="1"/>
</dbReference>
<feature type="region of interest" description="Disordered" evidence="16">
    <location>
        <begin position="636"/>
        <end position="659"/>
    </location>
</feature>
<comment type="similarity">
    <text evidence="1">Belongs to the helicase family. UvrD subfamily.</text>
</comment>
<evidence type="ECO:0000256" key="13">
    <source>
        <dbReference type="ARBA" id="ARBA00034808"/>
    </source>
</evidence>
<keyword evidence="4" id="KW-0227">DNA damage</keyword>
<dbReference type="GO" id="GO:0033202">
    <property type="term" value="C:DNA helicase complex"/>
    <property type="evidence" value="ECO:0007669"/>
    <property type="project" value="TreeGrafter"/>
</dbReference>
<evidence type="ECO:0000313" key="19">
    <source>
        <dbReference type="EMBL" id="UGS37840.1"/>
    </source>
</evidence>
<dbReference type="PROSITE" id="PS51198">
    <property type="entry name" value="UVRD_HELICASE_ATP_BIND"/>
    <property type="match status" value="1"/>
</dbReference>
<feature type="domain" description="UvrD-like helicase C-terminal" evidence="18">
    <location>
        <begin position="453"/>
        <end position="773"/>
    </location>
</feature>
<accession>A0A9E6Y0S5</accession>
<evidence type="ECO:0000256" key="16">
    <source>
        <dbReference type="SAM" id="MobiDB-lite"/>
    </source>
</evidence>
<evidence type="ECO:0000256" key="3">
    <source>
        <dbReference type="ARBA" id="ARBA00022741"/>
    </source>
</evidence>
<evidence type="ECO:0000256" key="14">
    <source>
        <dbReference type="ARBA" id="ARBA00048988"/>
    </source>
</evidence>
<evidence type="ECO:0000256" key="7">
    <source>
        <dbReference type="ARBA" id="ARBA00022839"/>
    </source>
</evidence>
<organism evidence="19 20">
    <name type="scientific">Capillimicrobium parvum</name>
    <dbReference type="NCBI Taxonomy" id="2884022"/>
    <lineage>
        <taxon>Bacteria</taxon>
        <taxon>Bacillati</taxon>
        <taxon>Actinomycetota</taxon>
        <taxon>Thermoleophilia</taxon>
        <taxon>Solirubrobacterales</taxon>
        <taxon>Capillimicrobiaceae</taxon>
        <taxon>Capillimicrobium</taxon>
    </lineage>
</organism>
<evidence type="ECO:0000256" key="11">
    <source>
        <dbReference type="ARBA" id="ARBA00023235"/>
    </source>
</evidence>
<keyword evidence="2" id="KW-0540">Nuclease</keyword>
<dbReference type="GO" id="GO:0003677">
    <property type="term" value="F:DNA binding"/>
    <property type="evidence" value="ECO:0007669"/>
    <property type="project" value="UniProtKB-KW"/>
</dbReference>
<evidence type="ECO:0000259" key="17">
    <source>
        <dbReference type="PROSITE" id="PS51198"/>
    </source>
</evidence>
<dbReference type="GO" id="GO:0004527">
    <property type="term" value="F:exonuclease activity"/>
    <property type="evidence" value="ECO:0007669"/>
    <property type="project" value="UniProtKB-KW"/>
</dbReference>
<evidence type="ECO:0000256" key="15">
    <source>
        <dbReference type="PROSITE-ProRule" id="PRU00560"/>
    </source>
</evidence>
<evidence type="ECO:0000256" key="6">
    <source>
        <dbReference type="ARBA" id="ARBA00022806"/>
    </source>
</evidence>
<feature type="compositionally biased region" description="Basic and acidic residues" evidence="16">
    <location>
        <begin position="43"/>
        <end position="60"/>
    </location>
</feature>
<evidence type="ECO:0000256" key="5">
    <source>
        <dbReference type="ARBA" id="ARBA00022801"/>
    </source>
</evidence>
<dbReference type="PANTHER" id="PTHR11070">
    <property type="entry name" value="UVRD / RECB / PCRA DNA HELICASE FAMILY MEMBER"/>
    <property type="match status" value="1"/>
</dbReference>
<dbReference type="InterPro" id="IPR011604">
    <property type="entry name" value="PDDEXK-like_dom_sf"/>
</dbReference>
<dbReference type="InterPro" id="IPR014016">
    <property type="entry name" value="UvrD-like_ATP-bd"/>
</dbReference>
<feature type="compositionally biased region" description="Pro residues" evidence="16">
    <location>
        <begin position="993"/>
        <end position="1003"/>
    </location>
</feature>
<dbReference type="Gene3D" id="1.10.486.10">
    <property type="entry name" value="PCRA, domain 4"/>
    <property type="match status" value="1"/>
</dbReference>
<name>A0A9E6Y0S5_9ACTN</name>
<keyword evidence="10" id="KW-0234">DNA repair</keyword>
<reference evidence="19" key="1">
    <citation type="journal article" date="2022" name="Int. J. Syst. Evol. Microbiol.">
        <title>Pseudomonas aegrilactucae sp. nov. and Pseudomonas morbosilactucae sp. nov., pathogens causing bacterial rot of lettuce in Japan.</title>
        <authorList>
            <person name="Sawada H."/>
            <person name="Fujikawa T."/>
            <person name="Satou M."/>
        </authorList>
    </citation>
    <scope>NUCLEOTIDE SEQUENCE</scope>
    <source>
        <strain evidence="19">0166_1</strain>
    </source>
</reference>
<dbReference type="CDD" id="cd17932">
    <property type="entry name" value="DEXQc_UvrD"/>
    <property type="match status" value="1"/>
</dbReference>
<dbReference type="Pfam" id="PF12705">
    <property type="entry name" value="PDDEXK_1"/>
    <property type="match status" value="1"/>
</dbReference>
<keyword evidence="9" id="KW-0238">DNA-binding</keyword>
<dbReference type="Pfam" id="PF00580">
    <property type="entry name" value="UvrD-helicase"/>
    <property type="match status" value="1"/>
</dbReference>
<dbReference type="SUPFAM" id="SSF52540">
    <property type="entry name" value="P-loop containing nucleoside triphosphate hydrolases"/>
    <property type="match status" value="1"/>
</dbReference>
<evidence type="ECO:0000256" key="12">
    <source>
        <dbReference type="ARBA" id="ARBA00034617"/>
    </source>
</evidence>
<dbReference type="InterPro" id="IPR011335">
    <property type="entry name" value="Restrct_endonuc-II-like"/>
</dbReference>
<protein>
    <recommendedName>
        <fullName evidence="13">DNA 3'-5' helicase</fullName>
        <ecNumber evidence="13">5.6.2.4</ecNumber>
    </recommendedName>
</protein>
<feature type="region of interest" description="Disordered" evidence="16">
    <location>
        <begin position="217"/>
        <end position="237"/>
    </location>
</feature>
<sequence>MTLFDPDALGGPDDPPSRDPEQPADASPPRDAPPPPDAPPTDPARRRLTPDQEAAVRERSRSLLLSASAGSGKTSVLVERFVRAVLDDGVDPSRILAITFTDKAAGELRERIRSTLQEIATPGARAAARATEGAFVSTIHGFCARLLRAHPLAAGLDPAFSVLDEPRAARLRDEAFAAALRAFLAGPHARDALDLVAAYRTDSLAFAIPVVHDELRSRGASHPRLPRPPRRPAPDAERTALAAARTALAVELESARDSKLVGDAREALDRCARFLEDVEAGIVPWPGRFAALDVACGRAAALDTEACHAYVEARDAYERACADHHAVRHIELLDELLDAYGTEYAERKAARGALDFDDLELRARDLLRERPAIRSAWRDRFALLMVDEFQDTNRRQLEVLEALEDDDLFCVGDEFQSIYGFRHADVAIFRERRDALSERGLALRLQESFRSVPAILAAVNTAFAGRFGEAFAPLRPFAPAAETTTPAVDLLVTDARGWDADEIDLGDTLPPGPAWRRAEARLLAQRLRELVDSGEAAPGEIAVLVRAAASMPVVERALADAGLPTLASAGRGFWTRQEVVDLMGYLAALANPLDERALLTVLASPLCGLSSDAIALLGAAAREQRTSVWAVLGAQAPRDPAPASGEPDGPGPVRRPELPPADAERLDVLLARFAAQRAAAPRLALDEVLDRAIAEAGYDTWVLGLVGGPRRLANIDKLLRLARGFEAAEGRDLRRFVDHATALEQAQKREPEAPVEDPDVDAVRLMTVHAAKGLEFAVVAIADLGRRPPITPPVLLVDGERVGVRLNLLDGARATPALDYPALETERRARDAAEEERILYVALTRAKRRLVLSGSVERWSNGVGAAPLTWLGPALVEDLPERFAAVAEGDADAAHATVRRDGFDVALTISASSVLGRALRAEWAAPQAAGAGAGAETEAEAASDLPGAGAGAGSDLPGAGAASDLPGAGAAAGARGQRVAGEHTPPGVRGERPPAPAPAPAAAPPAGALSYTALADYERCGYRFYAQRVLGLPDQPAPPGVAAWAAPARSPGATPAADPAARGRLDARVRGVIVHALLEEAGAPSADRVRALAAREGASVAERDVDAVRDLVAAFASSPTGRRLAAARRVRREHEFSFELDAPGRPLMVGVVDALGVEADGAWLVVDVKTDHVEAGADLEAIVDAQYGIQRALYALAALSAEAPRVEVVHLFLEAPGSAPAAAYGPGDVPRLTARIARLAAPLAAGDYPLTERPHASLCGTCPARESLCPYPRELTLRFEAEPPVSAPPSA</sequence>
<feature type="compositionally biased region" description="Low complexity" evidence="16">
    <location>
        <begin position="1"/>
        <end position="12"/>
    </location>
</feature>
<evidence type="ECO:0000256" key="8">
    <source>
        <dbReference type="ARBA" id="ARBA00022840"/>
    </source>
</evidence>
<dbReference type="InterPro" id="IPR013986">
    <property type="entry name" value="DExx_box_DNA_helicase_dom_sf"/>
</dbReference>
<dbReference type="InterPro" id="IPR027417">
    <property type="entry name" value="P-loop_NTPase"/>
</dbReference>
<dbReference type="PANTHER" id="PTHR11070:SF2">
    <property type="entry name" value="ATP-DEPENDENT DNA HELICASE SRS2"/>
    <property type="match status" value="1"/>
</dbReference>
<feature type="compositionally biased region" description="Low complexity" evidence="16">
    <location>
        <begin position="958"/>
        <end position="979"/>
    </location>
</feature>
<dbReference type="GO" id="GO:0005524">
    <property type="term" value="F:ATP binding"/>
    <property type="evidence" value="ECO:0007669"/>
    <property type="project" value="UniProtKB-UniRule"/>
</dbReference>
<feature type="region of interest" description="Disordered" evidence="16">
    <location>
        <begin position="931"/>
        <end position="1005"/>
    </location>
</feature>
<dbReference type="InterPro" id="IPR014017">
    <property type="entry name" value="DNA_helicase_UvrD-like_C"/>
</dbReference>
<evidence type="ECO:0000259" key="18">
    <source>
        <dbReference type="PROSITE" id="PS51217"/>
    </source>
</evidence>
<dbReference type="EMBL" id="CP087164">
    <property type="protein sequence ID" value="UGS37840.1"/>
    <property type="molecule type" value="Genomic_DNA"/>
</dbReference>
<dbReference type="GO" id="GO:0043138">
    <property type="term" value="F:3'-5' DNA helicase activity"/>
    <property type="evidence" value="ECO:0007669"/>
    <property type="project" value="UniProtKB-EC"/>
</dbReference>
<evidence type="ECO:0000256" key="2">
    <source>
        <dbReference type="ARBA" id="ARBA00022722"/>
    </source>
</evidence>
<dbReference type="GO" id="GO:0005829">
    <property type="term" value="C:cytosol"/>
    <property type="evidence" value="ECO:0007669"/>
    <property type="project" value="TreeGrafter"/>
</dbReference>
<feature type="domain" description="UvrD-like helicase ATP-binding" evidence="17">
    <location>
        <begin position="46"/>
        <end position="452"/>
    </location>
</feature>
<keyword evidence="7" id="KW-0269">Exonuclease</keyword>
<comment type="catalytic activity">
    <reaction evidence="12">
        <text>Couples ATP hydrolysis with the unwinding of duplex DNA by translocating in the 3'-5' direction.</text>
        <dbReference type="EC" id="5.6.2.4"/>
    </reaction>
</comment>
<keyword evidence="20" id="KW-1185">Reference proteome</keyword>
<gene>
    <name evidence="19" type="primary">addA</name>
    <name evidence="19" type="ORF">DSM104329_04261</name>
</gene>
<keyword evidence="3 15" id="KW-0547">Nucleotide-binding</keyword>
<keyword evidence="5 15" id="KW-0378">Hydrolase</keyword>
<feature type="binding site" evidence="15">
    <location>
        <begin position="67"/>
        <end position="74"/>
    </location>
    <ligand>
        <name>ATP</name>
        <dbReference type="ChEBI" id="CHEBI:30616"/>
    </ligand>
</feature>
<dbReference type="GO" id="GO:0000725">
    <property type="term" value="P:recombinational repair"/>
    <property type="evidence" value="ECO:0007669"/>
    <property type="project" value="TreeGrafter"/>
</dbReference>
<dbReference type="PROSITE" id="PS51217">
    <property type="entry name" value="UVRD_HELICASE_CTER"/>
    <property type="match status" value="1"/>
</dbReference>
<dbReference type="Gene3D" id="3.40.50.300">
    <property type="entry name" value="P-loop containing nucleotide triphosphate hydrolases"/>
    <property type="match status" value="4"/>
</dbReference>
<dbReference type="KEGG" id="sbae:DSM104329_04261"/>
<dbReference type="EC" id="5.6.2.4" evidence="13"/>